<dbReference type="EMBL" id="JAEINI020000006">
    <property type="protein sequence ID" value="MCB5227326.1"/>
    <property type="molecule type" value="Genomic_DNA"/>
</dbReference>
<keyword evidence="1" id="KW-0812">Transmembrane</keyword>
<feature type="transmembrane region" description="Helical" evidence="1">
    <location>
        <begin position="156"/>
        <end position="172"/>
    </location>
</feature>
<gene>
    <name evidence="2" type="ORF">JAO78_010925</name>
</gene>
<proteinExistence type="predicted"/>
<keyword evidence="1" id="KW-0472">Membrane</keyword>
<reference evidence="2 3" key="1">
    <citation type="submission" date="2021-10" db="EMBL/GenBank/DDBJ databases">
        <title>Alishewanella koreense sp. nov. isolated from seawater of southwestern coast in South Korea and the proposal for the reclassification of Rheinheimera perlucida and Rheinheimera tuosuensis as Arsukibacterium perlucida and Arsukibacterium tuosuensis.</title>
        <authorList>
            <person name="Kim K.H."/>
            <person name="Ruan W."/>
            <person name="Kim K.R."/>
            <person name="Baek J.H."/>
            <person name="Jeon C.O."/>
        </authorList>
    </citation>
    <scope>NUCLEOTIDE SEQUENCE [LARGE SCALE GENOMIC DNA]</scope>
    <source>
        <strain evidence="2 3">16-MA</strain>
    </source>
</reference>
<organism evidence="2 3">
    <name type="scientific">Alishewanella maricola</name>
    <dbReference type="NCBI Taxonomy" id="2795740"/>
    <lineage>
        <taxon>Bacteria</taxon>
        <taxon>Pseudomonadati</taxon>
        <taxon>Pseudomonadota</taxon>
        <taxon>Gammaproteobacteria</taxon>
        <taxon>Alteromonadales</taxon>
        <taxon>Alteromonadaceae</taxon>
        <taxon>Alishewanella</taxon>
    </lineage>
</organism>
<evidence type="ECO:0000256" key="1">
    <source>
        <dbReference type="SAM" id="Phobius"/>
    </source>
</evidence>
<feature type="transmembrane region" description="Helical" evidence="1">
    <location>
        <begin position="20"/>
        <end position="37"/>
    </location>
</feature>
<comment type="caution">
    <text evidence="2">The sequence shown here is derived from an EMBL/GenBank/DDBJ whole genome shotgun (WGS) entry which is preliminary data.</text>
</comment>
<sequence length="190" mass="22077">MQKIPAMPKRSKTMAWLKRLPVPFQIILIAVLLYLTWHFRYYTDGVDKAELTKVEGTLYSFRCNSRISGPDDIILFTSFKEKEIWFRGWQKCKNLSEAIKYSDSPQQVVFYTKITKGSFSTNTDGVLRIYAVDLANPNKPLIHPVRGLGIHYNPNPFSLAFFFIALALIESLRERWIDYRASVSTESRKK</sequence>
<evidence type="ECO:0000313" key="3">
    <source>
        <dbReference type="Proteomes" id="UP000633814"/>
    </source>
</evidence>
<keyword evidence="3" id="KW-1185">Reference proteome</keyword>
<evidence type="ECO:0000313" key="2">
    <source>
        <dbReference type="EMBL" id="MCB5227326.1"/>
    </source>
</evidence>
<protein>
    <submittedName>
        <fullName evidence="2">Uncharacterized protein</fullName>
    </submittedName>
</protein>
<keyword evidence="1" id="KW-1133">Transmembrane helix</keyword>
<accession>A0ABS8C4R3</accession>
<dbReference type="RefSeq" id="WP_226751387.1">
    <property type="nucleotide sequence ID" value="NZ_JAEINI020000006.1"/>
</dbReference>
<name>A0ABS8C4R3_9ALTE</name>
<dbReference type="Proteomes" id="UP000633814">
    <property type="component" value="Unassembled WGS sequence"/>
</dbReference>